<dbReference type="GO" id="GO:0005737">
    <property type="term" value="C:cytoplasm"/>
    <property type="evidence" value="ECO:0007669"/>
    <property type="project" value="UniProtKB-SubCell"/>
</dbReference>
<evidence type="ECO:0000313" key="9">
    <source>
        <dbReference type="EMBL" id="TLF41300.1"/>
    </source>
</evidence>
<dbReference type="InterPro" id="IPR006195">
    <property type="entry name" value="aa-tRNA-synth_II"/>
</dbReference>
<sequence>MTEKIRIIDAKEHVNEEVKIGAWLTDKRSSGKIAFLQLRDGSAYFQGVVSKADVSDEVFKLAKELRQESSMWITGVIHQDSRSHFGYEIEVRDIELVGDSEDYPITPKEHGIEFLLDHRHLWLRSKRQFAIQQIRNEMIRATFEFFNNEGFIKMDPPILTDSAPEGTTELFETDYFDKKAYLSQSGQLYAEAGAMAYGKVFTCGPVFRAEKSKTRRHLTEFWMIEPEMAFCHQEESLKVQERYVAYLVQAVLDNCSYPLHLLGRDPEVLKQYTKLPYPRISYKKAIEMLQDAGMDVKYGDDFGSPEETYLSDQFDQPVFVLNYPKNIKPFYMLTDPDDPQQYVCADMLAPEGYGEIIGGSERETDYDTLKASIEKAGLDLDEYEWYLDLRKYGSVPHSGFGLGLERAITWICKLDHLREAIPFPRMINRLKP</sequence>
<comment type="catalytic activity">
    <reaction evidence="7">
        <text>tRNA(Asn) + L-asparagine + ATP = L-asparaginyl-tRNA(Asn) + AMP + diphosphate + H(+)</text>
        <dbReference type="Rhea" id="RHEA:11180"/>
        <dbReference type="Rhea" id="RHEA-COMP:9659"/>
        <dbReference type="Rhea" id="RHEA-COMP:9674"/>
        <dbReference type="ChEBI" id="CHEBI:15378"/>
        <dbReference type="ChEBI" id="CHEBI:30616"/>
        <dbReference type="ChEBI" id="CHEBI:33019"/>
        <dbReference type="ChEBI" id="CHEBI:58048"/>
        <dbReference type="ChEBI" id="CHEBI:78442"/>
        <dbReference type="ChEBI" id="CHEBI:78515"/>
        <dbReference type="ChEBI" id="CHEBI:456215"/>
        <dbReference type="EC" id="6.1.1.22"/>
    </reaction>
</comment>
<evidence type="ECO:0000256" key="5">
    <source>
        <dbReference type="ARBA" id="ARBA00022917"/>
    </source>
</evidence>
<gene>
    <name evidence="7 9" type="primary">asnS</name>
    <name evidence="10" type="ORF">FEI14_03460</name>
    <name evidence="9" type="ORF">FEI15_03550</name>
</gene>
<dbReference type="InterPro" id="IPR004365">
    <property type="entry name" value="NA-bd_OB_tRNA"/>
</dbReference>
<evidence type="ECO:0000259" key="8">
    <source>
        <dbReference type="PROSITE" id="PS50862"/>
    </source>
</evidence>
<dbReference type="InterPro" id="IPR004522">
    <property type="entry name" value="Asn-tRNA-ligase"/>
</dbReference>
<evidence type="ECO:0000256" key="7">
    <source>
        <dbReference type="HAMAP-Rule" id="MF_00534"/>
    </source>
</evidence>
<keyword evidence="3 7" id="KW-0547">Nucleotide-binding</keyword>
<dbReference type="EC" id="6.1.1.22" evidence="7"/>
<keyword evidence="7" id="KW-0963">Cytoplasm</keyword>
<comment type="caution">
    <text evidence="9">The sequence shown here is derived from an EMBL/GenBank/DDBJ whole genome shotgun (WGS) entry which is preliminary data.</text>
</comment>
<evidence type="ECO:0000256" key="1">
    <source>
        <dbReference type="ARBA" id="ARBA00008226"/>
    </source>
</evidence>
<dbReference type="InterPro" id="IPR004364">
    <property type="entry name" value="Aa-tRNA-synt_II"/>
</dbReference>
<evidence type="ECO:0000256" key="2">
    <source>
        <dbReference type="ARBA" id="ARBA00022598"/>
    </source>
</evidence>
<dbReference type="RefSeq" id="WP_070651896.1">
    <property type="nucleotide sequence ID" value="NZ_CP074379.1"/>
</dbReference>
<dbReference type="SUPFAM" id="SSF55681">
    <property type="entry name" value="Class II aaRS and biotin synthetases"/>
    <property type="match status" value="1"/>
</dbReference>
<feature type="domain" description="Aminoacyl-transfer RNA synthetases class-II family profile" evidence="8">
    <location>
        <begin position="134"/>
        <end position="432"/>
    </location>
</feature>
<dbReference type="Gene3D" id="2.40.50.140">
    <property type="entry name" value="Nucleic acid-binding proteins"/>
    <property type="match status" value="1"/>
</dbReference>
<keyword evidence="5 7" id="KW-0648">Protein biosynthesis</keyword>
<dbReference type="HAMAP" id="MF_00534">
    <property type="entry name" value="Asn_tRNA_synth"/>
    <property type="match status" value="1"/>
</dbReference>
<keyword evidence="4 7" id="KW-0067">ATP-binding</keyword>
<keyword evidence="6 7" id="KW-0030">Aminoacyl-tRNA synthetase</keyword>
<proteinExistence type="inferred from homology"/>
<dbReference type="GO" id="GO:0006421">
    <property type="term" value="P:asparaginyl-tRNA aminoacylation"/>
    <property type="evidence" value="ECO:0007669"/>
    <property type="project" value="UniProtKB-UniRule"/>
</dbReference>
<dbReference type="PANTHER" id="PTHR22594">
    <property type="entry name" value="ASPARTYL/LYSYL-TRNA SYNTHETASE"/>
    <property type="match status" value="1"/>
</dbReference>
<comment type="subunit">
    <text evidence="7">Homodimer.</text>
</comment>
<organism evidence="9 12">
    <name type="scientific">Lacticaseibacillus zeae</name>
    <name type="common">Lactobacillus zeae</name>
    <dbReference type="NCBI Taxonomy" id="57037"/>
    <lineage>
        <taxon>Bacteria</taxon>
        <taxon>Bacillati</taxon>
        <taxon>Bacillota</taxon>
        <taxon>Bacilli</taxon>
        <taxon>Lactobacillales</taxon>
        <taxon>Lactobacillaceae</taxon>
        <taxon>Lacticaseibacillus</taxon>
    </lineage>
</organism>
<dbReference type="Pfam" id="PF01336">
    <property type="entry name" value="tRNA_anti-codon"/>
    <property type="match status" value="1"/>
</dbReference>
<dbReference type="NCBIfam" id="TIGR00457">
    <property type="entry name" value="asnS"/>
    <property type="match status" value="1"/>
</dbReference>
<dbReference type="GO" id="GO:0003676">
    <property type="term" value="F:nucleic acid binding"/>
    <property type="evidence" value="ECO:0007669"/>
    <property type="project" value="InterPro"/>
</dbReference>
<dbReference type="SUPFAM" id="SSF50249">
    <property type="entry name" value="Nucleic acid-binding proteins"/>
    <property type="match status" value="1"/>
</dbReference>
<dbReference type="InterPro" id="IPR002312">
    <property type="entry name" value="Asp/Asn-tRNA-synth_IIb"/>
</dbReference>
<dbReference type="AlphaFoldDB" id="A0A5R8LVQ2"/>
<dbReference type="Pfam" id="PF00152">
    <property type="entry name" value="tRNA-synt_2"/>
    <property type="match status" value="1"/>
</dbReference>
<dbReference type="GO" id="GO:0004816">
    <property type="term" value="F:asparagine-tRNA ligase activity"/>
    <property type="evidence" value="ECO:0007669"/>
    <property type="project" value="UniProtKB-UniRule"/>
</dbReference>
<protein>
    <recommendedName>
        <fullName evidence="7">Asparagine--tRNA ligase</fullName>
        <ecNumber evidence="7">6.1.1.22</ecNumber>
    </recommendedName>
    <alternativeName>
        <fullName evidence="7">Asparaginyl-tRNA synthetase</fullName>
        <shortName evidence="7">AsnRS</shortName>
    </alternativeName>
</protein>
<reference evidence="11 12" key="1">
    <citation type="submission" date="2019-05" db="EMBL/GenBank/DDBJ databases">
        <title>Genome-based reclassification of Lactobacillus casei as Lactobacillus casei subsp. casei. subsp.nov., description of Lactobacillus casei subsp. zeae subsp. nov., and emended description of Lactobacillus casei.</title>
        <authorList>
            <person name="Huang C.-H."/>
        </authorList>
    </citation>
    <scope>NUCLEOTIDE SEQUENCE [LARGE SCALE GENOMIC DNA]</scope>
    <source>
        <strain evidence="9 12">CRBIP24.44</strain>
        <strain evidence="10 11">CRBIP24.58</strain>
    </source>
</reference>
<dbReference type="PANTHER" id="PTHR22594:SF34">
    <property type="entry name" value="ASPARAGINE--TRNA LIGASE, MITOCHONDRIAL-RELATED"/>
    <property type="match status" value="1"/>
</dbReference>
<accession>A0A5R8LVQ2</accession>
<dbReference type="PROSITE" id="PS50862">
    <property type="entry name" value="AA_TRNA_LIGASE_II"/>
    <property type="match status" value="1"/>
</dbReference>
<dbReference type="CDD" id="cd04323">
    <property type="entry name" value="AsnRS_cyto_like_N"/>
    <property type="match status" value="1"/>
</dbReference>
<comment type="similarity">
    <text evidence="1 7">Belongs to the class-II aminoacyl-tRNA synthetase family.</text>
</comment>
<evidence type="ECO:0000313" key="11">
    <source>
        <dbReference type="Proteomes" id="UP000307781"/>
    </source>
</evidence>
<evidence type="ECO:0000256" key="6">
    <source>
        <dbReference type="ARBA" id="ARBA00023146"/>
    </source>
</evidence>
<dbReference type="Gene3D" id="3.30.930.10">
    <property type="entry name" value="Bira Bifunctional Protein, Domain 2"/>
    <property type="match status" value="1"/>
</dbReference>
<dbReference type="EMBL" id="VBWN01000002">
    <property type="protein sequence ID" value="TLF42693.1"/>
    <property type="molecule type" value="Genomic_DNA"/>
</dbReference>
<evidence type="ECO:0000313" key="12">
    <source>
        <dbReference type="Proteomes" id="UP000309885"/>
    </source>
</evidence>
<evidence type="ECO:0000256" key="4">
    <source>
        <dbReference type="ARBA" id="ARBA00022840"/>
    </source>
</evidence>
<dbReference type="GO" id="GO:0005524">
    <property type="term" value="F:ATP binding"/>
    <property type="evidence" value="ECO:0007669"/>
    <property type="project" value="UniProtKB-UniRule"/>
</dbReference>
<keyword evidence="2 7" id="KW-0436">Ligase</keyword>
<dbReference type="CDD" id="cd00776">
    <property type="entry name" value="AsxRS_core"/>
    <property type="match status" value="1"/>
</dbReference>
<dbReference type="GO" id="GO:0140096">
    <property type="term" value="F:catalytic activity, acting on a protein"/>
    <property type="evidence" value="ECO:0007669"/>
    <property type="project" value="UniProtKB-ARBA"/>
</dbReference>
<dbReference type="InterPro" id="IPR045864">
    <property type="entry name" value="aa-tRNA-synth_II/BPL/LPL"/>
</dbReference>
<dbReference type="GeneID" id="93269324"/>
<name>A0A5R8LVQ2_LACZE</name>
<dbReference type="GO" id="GO:0016740">
    <property type="term" value="F:transferase activity"/>
    <property type="evidence" value="ECO:0007669"/>
    <property type="project" value="UniProtKB-ARBA"/>
</dbReference>
<dbReference type="NCBIfam" id="NF003037">
    <property type="entry name" value="PRK03932.1"/>
    <property type="match status" value="1"/>
</dbReference>
<dbReference type="EMBL" id="VBWO01000002">
    <property type="protein sequence ID" value="TLF41300.1"/>
    <property type="molecule type" value="Genomic_DNA"/>
</dbReference>
<dbReference type="InterPro" id="IPR012340">
    <property type="entry name" value="NA-bd_OB-fold"/>
</dbReference>
<dbReference type="PRINTS" id="PR01042">
    <property type="entry name" value="TRNASYNTHASP"/>
</dbReference>
<evidence type="ECO:0000313" key="10">
    <source>
        <dbReference type="EMBL" id="TLF42693.1"/>
    </source>
</evidence>
<comment type="subcellular location">
    <subcellularLocation>
        <location evidence="7">Cytoplasm</location>
    </subcellularLocation>
</comment>
<dbReference type="Proteomes" id="UP000307781">
    <property type="component" value="Unassembled WGS sequence"/>
</dbReference>
<evidence type="ECO:0000256" key="3">
    <source>
        <dbReference type="ARBA" id="ARBA00022741"/>
    </source>
</evidence>
<dbReference type="Proteomes" id="UP000309885">
    <property type="component" value="Unassembled WGS sequence"/>
</dbReference>